<comment type="caution">
    <text evidence="9">The sequence shown here is derived from an EMBL/GenBank/DDBJ whole genome shotgun (WGS) entry which is preliminary data.</text>
</comment>
<dbReference type="PROSITE" id="PS51330">
    <property type="entry name" value="DHFR_2"/>
    <property type="match status" value="1"/>
</dbReference>
<keyword evidence="6" id="KW-0560">Oxidoreductase</keyword>
<comment type="function">
    <text evidence="7">Key enzyme in folate metabolism. Catalyzes an essential reaction for de novo glycine and purine synthesis, and for DNA precursor synthesis.</text>
</comment>
<organism evidence="9 10">
    <name type="scientific">Cystobacter ferrugineus</name>
    <dbReference type="NCBI Taxonomy" id="83449"/>
    <lineage>
        <taxon>Bacteria</taxon>
        <taxon>Pseudomonadati</taxon>
        <taxon>Myxococcota</taxon>
        <taxon>Myxococcia</taxon>
        <taxon>Myxococcales</taxon>
        <taxon>Cystobacterineae</taxon>
        <taxon>Archangiaceae</taxon>
        <taxon>Cystobacter</taxon>
    </lineage>
</organism>
<dbReference type="PANTHER" id="PTHR48069">
    <property type="entry name" value="DIHYDROFOLATE REDUCTASE"/>
    <property type="match status" value="1"/>
</dbReference>
<keyword evidence="5" id="KW-0521">NADP</keyword>
<dbReference type="SUPFAM" id="SSF53597">
    <property type="entry name" value="Dihydrofolate reductase-like"/>
    <property type="match status" value="1"/>
</dbReference>
<dbReference type="CDD" id="cd00209">
    <property type="entry name" value="DHFR"/>
    <property type="match status" value="1"/>
</dbReference>
<reference evidence="9 10" key="2">
    <citation type="submission" date="2016-12" db="EMBL/GenBank/DDBJ databases">
        <title>Draft Genome Sequence of Cystobacter ferrugineus Strain Cbfe23.</title>
        <authorList>
            <person name="Akbar S."/>
            <person name="Dowd S.E."/>
            <person name="Stevens D.C."/>
        </authorList>
    </citation>
    <scope>NUCLEOTIDE SEQUENCE [LARGE SCALE GENOMIC DNA]</scope>
    <source>
        <strain evidence="9 10">Cbfe23</strain>
    </source>
</reference>
<dbReference type="GO" id="GO:0005829">
    <property type="term" value="C:cytosol"/>
    <property type="evidence" value="ECO:0007669"/>
    <property type="project" value="TreeGrafter"/>
</dbReference>
<protein>
    <recommendedName>
        <fullName evidence="3">dihydrofolate reductase</fullName>
        <ecNumber evidence="3">1.5.1.3</ecNumber>
    </recommendedName>
</protein>
<evidence type="ECO:0000256" key="2">
    <source>
        <dbReference type="ARBA" id="ARBA00009539"/>
    </source>
</evidence>
<proteinExistence type="inferred from homology"/>
<gene>
    <name evidence="9" type="ORF">BON30_05780</name>
</gene>
<dbReference type="InterPro" id="IPR001796">
    <property type="entry name" value="DHFR_dom"/>
</dbReference>
<dbReference type="Pfam" id="PF00186">
    <property type="entry name" value="DHFR_1"/>
    <property type="match status" value="1"/>
</dbReference>
<dbReference type="GO" id="GO:0050661">
    <property type="term" value="F:NADP binding"/>
    <property type="evidence" value="ECO:0007669"/>
    <property type="project" value="InterPro"/>
</dbReference>
<dbReference type="STRING" id="83449.BON30_05780"/>
<name>A0A1L9BKD4_9BACT</name>
<evidence type="ECO:0000256" key="1">
    <source>
        <dbReference type="ARBA" id="ARBA00004903"/>
    </source>
</evidence>
<evidence type="ECO:0000256" key="6">
    <source>
        <dbReference type="ARBA" id="ARBA00023002"/>
    </source>
</evidence>
<dbReference type="UniPathway" id="UPA00077">
    <property type="reaction ID" value="UER00158"/>
</dbReference>
<keyword evidence="10" id="KW-1185">Reference proteome</keyword>
<evidence type="ECO:0000256" key="5">
    <source>
        <dbReference type="ARBA" id="ARBA00022857"/>
    </source>
</evidence>
<comment type="similarity">
    <text evidence="2">Belongs to the dihydrofolate reductase family.</text>
</comment>
<dbReference type="PRINTS" id="PR00070">
    <property type="entry name" value="DHFR"/>
</dbReference>
<evidence type="ECO:0000259" key="8">
    <source>
        <dbReference type="PROSITE" id="PS51330"/>
    </source>
</evidence>
<reference evidence="10" key="1">
    <citation type="submission" date="2016-11" db="EMBL/GenBank/DDBJ databases">
        <authorList>
            <person name="Shukria A."/>
            <person name="Stevens D.C."/>
        </authorList>
    </citation>
    <scope>NUCLEOTIDE SEQUENCE [LARGE SCALE GENOMIC DNA]</scope>
    <source>
        <strain evidence="10">Cbfe23</strain>
    </source>
</reference>
<accession>A0A1L9BKD4</accession>
<dbReference type="AlphaFoldDB" id="A0A1L9BKD4"/>
<dbReference type="GO" id="GO:0004146">
    <property type="term" value="F:dihydrofolate reductase activity"/>
    <property type="evidence" value="ECO:0007669"/>
    <property type="project" value="UniProtKB-EC"/>
</dbReference>
<dbReference type="EMBL" id="MPIN01000001">
    <property type="protein sequence ID" value="OJH42689.1"/>
    <property type="molecule type" value="Genomic_DNA"/>
</dbReference>
<feature type="domain" description="DHFR" evidence="8">
    <location>
        <begin position="1"/>
        <end position="137"/>
    </location>
</feature>
<dbReference type="Gene3D" id="3.40.430.10">
    <property type="entry name" value="Dihydrofolate Reductase, subunit A"/>
    <property type="match status" value="1"/>
</dbReference>
<dbReference type="GO" id="GO:0046655">
    <property type="term" value="P:folic acid metabolic process"/>
    <property type="evidence" value="ECO:0007669"/>
    <property type="project" value="TreeGrafter"/>
</dbReference>
<dbReference type="InterPro" id="IPR012259">
    <property type="entry name" value="DHFR"/>
</dbReference>
<evidence type="ECO:0000313" key="10">
    <source>
        <dbReference type="Proteomes" id="UP000182229"/>
    </source>
</evidence>
<evidence type="ECO:0000313" key="9">
    <source>
        <dbReference type="EMBL" id="OJH42689.1"/>
    </source>
</evidence>
<dbReference type="GO" id="GO:0046654">
    <property type="term" value="P:tetrahydrofolate biosynthetic process"/>
    <property type="evidence" value="ECO:0007669"/>
    <property type="project" value="UniProtKB-UniPathway"/>
</dbReference>
<dbReference type="EC" id="1.5.1.3" evidence="3"/>
<dbReference type="InterPro" id="IPR024072">
    <property type="entry name" value="DHFR-like_dom_sf"/>
</dbReference>
<evidence type="ECO:0000256" key="3">
    <source>
        <dbReference type="ARBA" id="ARBA00012856"/>
    </source>
</evidence>
<sequence length="137" mass="15716">MPWHVPEEYAQYLRHVSGQTVIMGRRSWEIFGADLTTTHNLVVSNSSQVKGARAVPSLAQALTRAAETERTIFIAGGASIYAQALERDWVDEMYLSTIHGDYTGDSFFPMWNAADWEAVRREAHARFDFVVWRRRRP</sequence>
<dbReference type="Proteomes" id="UP000182229">
    <property type="component" value="Unassembled WGS sequence"/>
</dbReference>
<evidence type="ECO:0000256" key="7">
    <source>
        <dbReference type="ARBA" id="ARBA00025067"/>
    </source>
</evidence>
<dbReference type="PANTHER" id="PTHR48069:SF3">
    <property type="entry name" value="DIHYDROFOLATE REDUCTASE"/>
    <property type="match status" value="1"/>
</dbReference>
<dbReference type="GO" id="GO:0046452">
    <property type="term" value="P:dihydrofolate metabolic process"/>
    <property type="evidence" value="ECO:0007669"/>
    <property type="project" value="TreeGrafter"/>
</dbReference>
<dbReference type="GO" id="GO:0006730">
    <property type="term" value="P:one-carbon metabolic process"/>
    <property type="evidence" value="ECO:0007669"/>
    <property type="project" value="UniProtKB-KW"/>
</dbReference>
<comment type="pathway">
    <text evidence="1">Cofactor biosynthesis; tetrahydrofolate biosynthesis; 5,6,7,8-tetrahydrofolate from 7,8-dihydrofolate: step 1/1.</text>
</comment>
<evidence type="ECO:0000256" key="4">
    <source>
        <dbReference type="ARBA" id="ARBA00022563"/>
    </source>
</evidence>
<keyword evidence="4" id="KW-0554">One-carbon metabolism</keyword>